<dbReference type="Proteomes" id="UP000799441">
    <property type="component" value="Unassembled WGS sequence"/>
</dbReference>
<reference evidence="1" key="1">
    <citation type="journal article" date="2020" name="Stud. Mycol.">
        <title>101 Dothideomycetes genomes: a test case for predicting lifestyles and emergence of pathogens.</title>
        <authorList>
            <person name="Haridas S."/>
            <person name="Albert R."/>
            <person name="Binder M."/>
            <person name="Bloem J."/>
            <person name="Labutti K."/>
            <person name="Salamov A."/>
            <person name="Andreopoulos B."/>
            <person name="Baker S."/>
            <person name="Barry K."/>
            <person name="Bills G."/>
            <person name="Bluhm B."/>
            <person name="Cannon C."/>
            <person name="Castanera R."/>
            <person name="Culley D."/>
            <person name="Daum C."/>
            <person name="Ezra D."/>
            <person name="Gonzalez J."/>
            <person name="Henrissat B."/>
            <person name="Kuo A."/>
            <person name="Liang C."/>
            <person name="Lipzen A."/>
            <person name="Lutzoni F."/>
            <person name="Magnuson J."/>
            <person name="Mondo S."/>
            <person name="Nolan M."/>
            <person name="Ohm R."/>
            <person name="Pangilinan J."/>
            <person name="Park H.-J."/>
            <person name="Ramirez L."/>
            <person name="Alfaro M."/>
            <person name="Sun H."/>
            <person name="Tritt A."/>
            <person name="Yoshinaga Y."/>
            <person name="Zwiers L.-H."/>
            <person name="Turgeon B."/>
            <person name="Goodwin S."/>
            <person name="Spatafora J."/>
            <person name="Crous P."/>
            <person name="Grigoriev I."/>
        </authorList>
    </citation>
    <scope>NUCLEOTIDE SEQUENCE</scope>
    <source>
        <strain evidence="1">CBS 116435</strain>
    </source>
</reference>
<dbReference type="AlphaFoldDB" id="A0A9P4UL66"/>
<dbReference type="EMBL" id="MU003806">
    <property type="protein sequence ID" value="KAF2719817.1"/>
    <property type="molecule type" value="Genomic_DNA"/>
</dbReference>
<organism evidence="1 2">
    <name type="scientific">Polychaeton citri CBS 116435</name>
    <dbReference type="NCBI Taxonomy" id="1314669"/>
    <lineage>
        <taxon>Eukaryota</taxon>
        <taxon>Fungi</taxon>
        <taxon>Dikarya</taxon>
        <taxon>Ascomycota</taxon>
        <taxon>Pezizomycotina</taxon>
        <taxon>Dothideomycetes</taxon>
        <taxon>Dothideomycetidae</taxon>
        <taxon>Capnodiales</taxon>
        <taxon>Capnodiaceae</taxon>
        <taxon>Polychaeton</taxon>
    </lineage>
</organism>
<comment type="caution">
    <text evidence="1">The sequence shown here is derived from an EMBL/GenBank/DDBJ whole genome shotgun (WGS) entry which is preliminary data.</text>
</comment>
<evidence type="ECO:0008006" key="3">
    <source>
        <dbReference type="Google" id="ProtNLM"/>
    </source>
</evidence>
<evidence type="ECO:0000313" key="2">
    <source>
        <dbReference type="Proteomes" id="UP000799441"/>
    </source>
</evidence>
<evidence type="ECO:0000313" key="1">
    <source>
        <dbReference type="EMBL" id="KAF2719817.1"/>
    </source>
</evidence>
<name>A0A9P4UL66_9PEZI</name>
<proteinExistence type="predicted"/>
<accession>A0A9P4UL66</accession>
<protein>
    <recommendedName>
        <fullName evidence="3">F-box domain-containing protein</fullName>
    </recommendedName>
</protein>
<sequence>MRLFKTTTTSASPLLRLPPELRAKILSYSMCHRIPTNLAFSIKGNNHLPNFLVGSNEGYGGNPTCNFPYALTQVCRQLRHDALRAFFSTHQIELGLWRENRWQPAVDWLQGILSLPTPSEEEAALRNARDWIVTLENWMEGYFSFRIFAPWEVADESAAAEVKDRATREMTWSFYPEPSGSRRRKVTRVGRRFVMMYETSKGAMPSGDRAFEFLDERLSLSGSVRGIDEGSGVEGLGAQDALDLVSLFVTRTESTDEILEESWLDMFR</sequence>
<dbReference type="OrthoDB" id="3932237at2759"/>
<keyword evidence="2" id="KW-1185">Reference proteome</keyword>
<gene>
    <name evidence="1" type="ORF">K431DRAFT_295649</name>
</gene>